<feature type="chain" id="PRO_5046373898" description="Selenoprotein O" evidence="2">
    <location>
        <begin position="27"/>
        <end position="133"/>
    </location>
</feature>
<accession>A0ABN9Y0X2</accession>
<evidence type="ECO:0008006" key="5">
    <source>
        <dbReference type="Google" id="ProtNLM"/>
    </source>
</evidence>
<feature type="non-terminal residue" evidence="3">
    <location>
        <position position="1"/>
    </location>
</feature>
<evidence type="ECO:0000313" key="4">
    <source>
        <dbReference type="Proteomes" id="UP001189429"/>
    </source>
</evidence>
<feature type="non-terminal residue" evidence="3">
    <location>
        <position position="133"/>
    </location>
</feature>
<protein>
    <recommendedName>
        <fullName evidence="5">Selenoprotein O</fullName>
    </recommendedName>
</protein>
<organism evidence="3 4">
    <name type="scientific">Prorocentrum cordatum</name>
    <dbReference type="NCBI Taxonomy" id="2364126"/>
    <lineage>
        <taxon>Eukaryota</taxon>
        <taxon>Sar</taxon>
        <taxon>Alveolata</taxon>
        <taxon>Dinophyceae</taxon>
        <taxon>Prorocentrales</taxon>
        <taxon>Prorocentraceae</taxon>
        <taxon>Prorocentrum</taxon>
    </lineage>
</organism>
<keyword evidence="2" id="KW-0732">Signal</keyword>
<dbReference type="EMBL" id="CAUYUJ010021639">
    <property type="protein sequence ID" value="CAK0906081.1"/>
    <property type="molecule type" value="Genomic_DNA"/>
</dbReference>
<comment type="caution">
    <text evidence="3">The sequence shown here is derived from an EMBL/GenBank/DDBJ whole genome shotgun (WGS) entry which is preliminary data.</text>
</comment>
<dbReference type="Proteomes" id="UP001189429">
    <property type="component" value="Unassembled WGS sequence"/>
</dbReference>
<feature type="compositionally biased region" description="Low complexity" evidence="1">
    <location>
        <begin position="86"/>
        <end position="99"/>
    </location>
</feature>
<feature type="region of interest" description="Disordered" evidence="1">
    <location>
        <begin position="27"/>
        <end position="56"/>
    </location>
</feature>
<evidence type="ECO:0000256" key="2">
    <source>
        <dbReference type="SAM" id="SignalP"/>
    </source>
</evidence>
<gene>
    <name evidence="3" type="ORF">PCOR1329_LOCUS81548</name>
</gene>
<reference evidence="3" key="1">
    <citation type="submission" date="2023-10" db="EMBL/GenBank/DDBJ databases">
        <authorList>
            <person name="Chen Y."/>
            <person name="Shah S."/>
            <person name="Dougan E. K."/>
            <person name="Thang M."/>
            <person name="Chan C."/>
        </authorList>
    </citation>
    <scope>NUCLEOTIDE SEQUENCE [LARGE SCALE GENOMIC DNA]</scope>
</reference>
<name>A0ABN9Y0X2_9DINO</name>
<feature type="region of interest" description="Disordered" evidence="1">
    <location>
        <begin position="84"/>
        <end position="104"/>
    </location>
</feature>
<sequence length="133" mass="13677">RPPRAMQTARSARVLVLALLALGAGAARRRASTASQSTAREWLRSHGPAPPQDELQELKAANPEAYAIVKALLTKRALGLLDPRHPTASFASAPAAQTADNAPPMSSVDFAASVGVKASSGAAPEATDDTVEA</sequence>
<evidence type="ECO:0000256" key="1">
    <source>
        <dbReference type="SAM" id="MobiDB-lite"/>
    </source>
</evidence>
<keyword evidence="4" id="KW-1185">Reference proteome</keyword>
<feature type="signal peptide" evidence="2">
    <location>
        <begin position="1"/>
        <end position="26"/>
    </location>
</feature>
<evidence type="ECO:0000313" key="3">
    <source>
        <dbReference type="EMBL" id="CAK0906081.1"/>
    </source>
</evidence>
<proteinExistence type="predicted"/>